<organism evidence="1 2">
    <name type="scientific">Nonomuraea solani</name>
    <dbReference type="NCBI Taxonomy" id="1144553"/>
    <lineage>
        <taxon>Bacteria</taxon>
        <taxon>Bacillati</taxon>
        <taxon>Actinomycetota</taxon>
        <taxon>Actinomycetes</taxon>
        <taxon>Streptosporangiales</taxon>
        <taxon>Streptosporangiaceae</taxon>
        <taxon>Nonomuraea</taxon>
    </lineage>
</organism>
<gene>
    <name evidence="1" type="ORF">SAMN05444920_102155</name>
</gene>
<evidence type="ECO:0000313" key="1">
    <source>
        <dbReference type="EMBL" id="SEG19479.1"/>
    </source>
</evidence>
<name>A0A1H5Y5Z0_9ACTN</name>
<dbReference type="EMBL" id="FNVT01000002">
    <property type="protein sequence ID" value="SEG19479.1"/>
    <property type="molecule type" value="Genomic_DNA"/>
</dbReference>
<sequence length="30" mass="3293">MDPNTLELNKFSEDYFEPVYYGPPGIAAGG</sequence>
<accession>A0A1H5Y5Z0</accession>
<dbReference type="Proteomes" id="UP000236732">
    <property type="component" value="Unassembled WGS sequence"/>
</dbReference>
<evidence type="ECO:0000313" key="2">
    <source>
        <dbReference type="Proteomes" id="UP000236732"/>
    </source>
</evidence>
<dbReference type="AlphaFoldDB" id="A0A1H5Y5Z0"/>
<reference evidence="1 2" key="1">
    <citation type="submission" date="2016-10" db="EMBL/GenBank/DDBJ databases">
        <authorList>
            <person name="de Groot N.N."/>
        </authorList>
    </citation>
    <scope>NUCLEOTIDE SEQUENCE [LARGE SCALE GENOMIC DNA]</scope>
    <source>
        <strain evidence="1 2">CGMCC 4.7037</strain>
    </source>
</reference>
<proteinExistence type="predicted"/>
<protein>
    <submittedName>
        <fullName evidence="1">Uncharacterized protein</fullName>
    </submittedName>
</protein>
<keyword evidence="2" id="KW-1185">Reference proteome</keyword>